<dbReference type="EMBL" id="KQ241922">
    <property type="protein sequence ID" value="KNC82490.1"/>
    <property type="molecule type" value="Genomic_DNA"/>
</dbReference>
<evidence type="ECO:0000256" key="1">
    <source>
        <dbReference type="SAM" id="MobiDB-lite"/>
    </source>
</evidence>
<feature type="compositionally biased region" description="Low complexity" evidence="1">
    <location>
        <begin position="19"/>
        <end position="38"/>
    </location>
</feature>
<proteinExistence type="predicted"/>
<reference evidence="2 3" key="1">
    <citation type="submission" date="2011-02" db="EMBL/GenBank/DDBJ databases">
        <title>The Genome Sequence of Sphaeroforma arctica JP610.</title>
        <authorList>
            <consortium name="The Broad Institute Genome Sequencing Platform"/>
            <person name="Russ C."/>
            <person name="Cuomo C."/>
            <person name="Young S.K."/>
            <person name="Zeng Q."/>
            <person name="Gargeya S."/>
            <person name="Alvarado L."/>
            <person name="Berlin A."/>
            <person name="Chapman S.B."/>
            <person name="Chen Z."/>
            <person name="Freedman E."/>
            <person name="Gellesch M."/>
            <person name="Goldberg J."/>
            <person name="Griggs A."/>
            <person name="Gujja S."/>
            <person name="Heilman E."/>
            <person name="Heiman D."/>
            <person name="Howarth C."/>
            <person name="Mehta T."/>
            <person name="Neiman D."/>
            <person name="Pearson M."/>
            <person name="Roberts A."/>
            <person name="Saif S."/>
            <person name="Shea T."/>
            <person name="Shenoy N."/>
            <person name="Sisk P."/>
            <person name="Stolte C."/>
            <person name="Sykes S."/>
            <person name="White J."/>
            <person name="Yandava C."/>
            <person name="Burger G."/>
            <person name="Gray M.W."/>
            <person name="Holland P.W.H."/>
            <person name="King N."/>
            <person name="Lang F.B.F."/>
            <person name="Roger A.J."/>
            <person name="Ruiz-Trillo I."/>
            <person name="Haas B."/>
            <person name="Nusbaum C."/>
            <person name="Birren B."/>
        </authorList>
    </citation>
    <scope>NUCLEOTIDE SEQUENCE [LARGE SCALE GENOMIC DNA]</scope>
    <source>
        <strain evidence="2 3">JP610</strain>
    </source>
</reference>
<dbReference type="Proteomes" id="UP000054560">
    <property type="component" value="Unassembled WGS sequence"/>
</dbReference>
<protein>
    <submittedName>
        <fullName evidence="2">Uncharacterized protein</fullName>
    </submittedName>
</protein>
<feature type="region of interest" description="Disordered" evidence="1">
    <location>
        <begin position="1"/>
        <end position="66"/>
    </location>
</feature>
<feature type="non-terminal residue" evidence="2">
    <location>
        <position position="139"/>
    </location>
</feature>
<dbReference type="RefSeq" id="XP_014156392.1">
    <property type="nucleotide sequence ID" value="XM_014300917.1"/>
</dbReference>
<keyword evidence="3" id="KW-1185">Reference proteome</keyword>
<dbReference type="AlphaFoldDB" id="A0A0L0G093"/>
<organism evidence="2 3">
    <name type="scientific">Sphaeroforma arctica JP610</name>
    <dbReference type="NCBI Taxonomy" id="667725"/>
    <lineage>
        <taxon>Eukaryota</taxon>
        <taxon>Ichthyosporea</taxon>
        <taxon>Ichthyophonida</taxon>
        <taxon>Sphaeroforma</taxon>
    </lineage>
</organism>
<evidence type="ECO:0000313" key="3">
    <source>
        <dbReference type="Proteomes" id="UP000054560"/>
    </source>
</evidence>
<sequence>MSGLTNPTTYHEESRHRLSPISSGDGSSASSAQSYNGSDDTLMDGMYRPRYGTMQSTTDDDDLESDNASMQFDFTPYLASNIDSRYQEKFGRTASVVADNPLVEENKDEIFRDALYMLFKYVDRDDRVHLQLVLCRGLI</sequence>
<name>A0A0L0G093_9EUKA</name>
<accession>A0A0L0G093</accession>
<dbReference type="GeneID" id="25905733"/>
<gene>
    <name evidence="2" type="ORF">SARC_05229</name>
</gene>
<evidence type="ECO:0000313" key="2">
    <source>
        <dbReference type="EMBL" id="KNC82490.1"/>
    </source>
</evidence>